<evidence type="ECO:0008006" key="5">
    <source>
        <dbReference type="Google" id="ProtNLM"/>
    </source>
</evidence>
<keyword evidence="2" id="KW-0812">Transmembrane</keyword>
<sequence length="117" mass="11466">MKSTTILRSACAAVVLLTGVGLASGVAAAEGADPDPSRSEVYVTPSSTVAPEVLDETEQRGEVHAATAEAAGTDAADAAPDSLAFTGSDATSLAVVGGVALAAGVAIVVTRRRTVEV</sequence>
<reference evidence="4" key="1">
    <citation type="submission" date="2012-09" db="EMBL/GenBank/DDBJ databases">
        <title>Metagenomic Characterization of a Microbial Community in Wastewater Detects High Levels of Antibiotic Resistance.</title>
        <authorList>
            <person name="Abrams M."/>
            <person name="Caldwell A."/>
            <person name="Vandaei E."/>
            <person name="Lee W."/>
            <person name="Perrott J."/>
            <person name="Khan S.Y."/>
            <person name="Ta J."/>
            <person name="Romero D."/>
            <person name="Nguyen V."/>
            <person name="Pourmand N."/>
            <person name="Ouverney C.C."/>
        </authorList>
    </citation>
    <scope>NUCLEOTIDE SEQUENCE</scope>
</reference>
<proteinExistence type="predicted"/>
<evidence type="ECO:0000256" key="1">
    <source>
        <dbReference type="SAM" id="MobiDB-lite"/>
    </source>
</evidence>
<feature type="signal peptide" evidence="3">
    <location>
        <begin position="1"/>
        <end position="28"/>
    </location>
</feature>
<feature type="transmembrane region" description="Helical" evidence="2">
    <location>
        <begin position="90"/>
        <end position="109"/>
    </location>
</feature>
<dbReference type="AlphaFoldDB" id="L7VV61"/>
<feature type="chain" id="PRO_5003984710" description="Gram-positive cocci surface proteins LPxTG domain-containing protein" evidence="3">
    <location>
        <begin position="29"/>
        <end position="117"/>
    </location>
</feature>
<evidence type="ECO:0000256" key="3">
    <source>
        <dbReference type="SAM" id="SignalP"/>
    </source>
</evidence>
<feature type="region of interest" description="Disordered" evidence="1">
    <location>
        <begin position="28"/>
        <end position="52"/>
    </location>
</feature>
<name>L7VV61_9BACT</name>
<evidence type="ECO:0000256" key="2">
    <source>
        <dbReference type="SAM" id="Phobius"/>
    </source>
</evidence>
<evidence type="ECO:0000313" key="4">
    <source>
        <dbReference type="EMBL" id="AGC71201.1"/>
    </source>
</evidence>
<organism evidence="4">
    <name type="scientific">uncultured bacterium A1Q1_fos_568</name>
    <dbReference type="NCBI Taxonomy" id="1256586"/>
    <lineage>
        <taxon>Bacteria</taxon>
        <taxon>environmental samples</taxon>
    </lineage>
</organism>
<keyword evidence="3" id="KW-0732">Signal</keyword>
<keyword evidence="2" id="KW-1133">Transmembrane helix</keyword>
<accession>L7VV61</accession>
<dbReference type="NCBIfam" id="TIGR01167">
    <property type="entry name" value="LPXTG_anchor"/>
    <property type="match status" value="1"/>
</dbReference>
<dbReference type="EMBL" id="JX649865">
    <property type="protein sequence ID" value="AGC71201.1"/>
    <property type="molecule type" value="Genomic_DNA"/>
</dbReference>
<protein>
    <recommendedName>
        <fullName evidence="5">Gram-positive cocci surface proteins LPxTG domain-containing protein</fullName>
    </recommendedName>
</protein>
<keyword evidence="2" id="KW-0472">Membrane</keyword>